<dbReference type="InterPro" id="IPR019407">
    <property type="entry name" value="CTU2"/>
</dbReference>
<dbReference type="SUPFAM" id="SSF52402">
    <property type="entry name" value="Adenine nucleotide alpha hydrolases-like"/>
    <property type="match status" value="1"/>
</dbReference>
<proteinExistence type="inferred from homology"/>
<sequence>MCFLTVTNHKFRAALGKSKIIRHGDSVLVDHSGELNSTILLHMIKAGMSESTHKKFMFKTTVLYIDDATSNKTTNEDRNSLRRKVAEQVKNFGFDCYVVSLSQVLNTEDLLDIRQIDGELINSDNEQLCKILSNLSNNTSRIDLLDKLHRKLLLSVARKLNCNKVFVADSTMDVATKVLGDICLGRGAQLSTLAAFCDARCTDIKILKPLRDFTQQELVYYSEYYMLNPVKSKKMDITIQPAISIQALTYNFTMALESQFSGTISTIMRTAEKLSARNNQNNQDMEDNCVLCDAGLNSVSSDNVTAMKAIEVSRLVSSDAKDIRIFIRTEEKESFNDKKSVRTNLCLPTNAECCNNSGSRCDYVGNKIGQLTVEDVQRCLCYSCKLIFRNSDFLSSLPASLLSSMQKRLALKKMRNDISDFLL</sequence>
<evidence type="ECO:0000256" key="1">
    <source>
        <dbReference type="ARBA" id="ARBA00022490"/>
    </source>
</evidence>
<evidence type="ECO:0000256" key="2">
    <source>
        <dbReference type="ARBA" id="ARBA00022694"/>
    </source>
</evidence>
<organism evidence="5">
    <name type="scientific">Harpegnathos saltator</name>
    <name type="common">Jerdon's jumping ant</name>
    <dbReference type="NCBI Taxonomy" id="610380"/>
    <lineage>
        <taxon>Eukaryota</taxon>
        <taxon>Metazoa</taxon>
        <taxon>Ecdysozoa</taxon>
        <taxon>Arthropoda</taxon>
        <taxon>Hexapoda</taxon>
        <taxon>Insecta</taxon>
        <taxon>Pterygota</taxon>
        <taxon>Neoptera</taxon>
        <taxon>Endopterygota</taxon>
        <taxon>Hymenoptera</taxon>
        <taxon>Apocrita</taxon>
        <taxon>Aculeata</taxon>
        <taxon>Formicoidea</taxon>
        <taxon>Formicidae</taxon>
        <taxon>Ponerinae</taxon>
        <taxon>Ponerini</taxon>
        <taxon>Harpegnathos</taxon>
    </lineage>
</organism>
<comment type="function">
    <text evidence="3">Plays a central role in 2-thiolation of mcm(5)S(2)U at tRNA wobble positions of tRNA(Lys), tRNA(Glu) and tRNA(Gln). May act by forming a heterodimer with NCS6/CTU1 that ligates sulfur from thiocarboxylated URM1 onto the uridine of tRNAs at wobble position.</text>
</comment>
<dbReference type="InParanoid" id="E2BES0"/>
<dbReference type="GO" id="GO:0005829">
    <property type="term" value="C:cytosol"/>
    <property type="evidence" value="ECO:0007669"/>
    <property type="project" value="TreeGrafter"/>
</dbReference>
<dbReference type="Gene3D" id="3.40.50.620">
    <property type="entry name" value="HUPs"/>
    <property type="match status" value="1"/>
</dbReference>
<keyword evidence="5" id="KW-1185">Reference proteome</keyword>
<keyword evidence="2 3" id="KW-0819">tRNA processing</keyword>
<dbReference type="AlphaFoldDB" id="E2BES0"/>
<dbReference type="PANTHER" id="PTHR20882">
    <property type="entry name" value="CYTOPLASMIC TRNA 2-THIOLATION PROTEIN 2"/>
    <property type="match status" value="1"/>
</dbReference>
<dbReference type="InterPro" id="IPR014729">
    <property type="entry name" value="Rossmann-like_a/b/a_fold"/>
</dbReference>
<evidence type="ECO:0000256" key="3">
    <source>
        <dbReference type="HAMAP-Rule" id="MF_03054"/>
    </source>
</evidence>
<dbReference type="HAMAP" id="MF_03054">
    <property type="entry name" value="CTU2"/>
    <property type="match status" value="1"/>
</dbReference>
<comment type="subcellular location">
    <subcellularLocation>
        <location evidence="3">Cytoplasm</location>
    </subcellularLocation>
</comment>
<dbReference type="OMA" id="CHACRNI"/>
<accession>E2BES0</accession>
<dbReference type="GO" id="GO:0002143">
    <property type="term" value="P:tRNA wobble position uridine thiolation"/>
    <property type="evidence" value="ECO:0007669"/>
    <property type="project" value="TreeGrafter"/>
</dbReference>
<dbReference type="Proteomes" id="UP000008237">
    <property type="component" value="Unassembled WGS sequence"/>
</dbReference>
<evidence type="ECO:0000313" key="5">
    <source>
        <dbReference type="Proteomes" id="UP000008237"/>
    </source>
</evidence>
<comment type="pathway">
    <text evidence="3">tRNA modification; 5-methoxycarbonylmethyl-2-thiouridine-tRNA biosynthesis.</text>
</comment>
<comment type="similarity">
    <text evidence="3">Belongs to the CTU2/NCS2 family.</text>
</comment>
<protein>
    <recommendedName>
        <fullName evidence="3">Cytoplasmic tRNA 2-thiolation protein 2</fullName>
    </recommendedName>
</protein>
<dbReference type="PANTHER" id="PTHR20882:SF14">
    <property type="entry name" value="CYTOPLASMIC TRNA 2-THIOLATION PROTEIN 2"/>
    <property type="match status" value="1"/>
</dbReference>
<name>E2BES0_HARSA</name>
<evidence type="ECO:0000313" key="4">
    <source>
        <dbReference type="EMBL" id="EFN85786.1"/>
    </source>
</evidence>
<dbReference type="GO" id="GO:0016783">
    <property type="term" value="F:sulfurtransferase activity"/>
    <property type="evidence" value="ECO:0007669"/>
    <property type="project" value="TreeGrafter"/>
</dbReference>
<dbReference type="OrthoDB" id="25129at2759"/>
<reference evidence="4 5" key="1">
    <citation type="journal article" date="2010" name="Science">
        <title>Genomic comparison of the ants Camponotus floridanus and Harpegnathos saltator.</title>
        <authorList>
            <person name="Bonasio R."/>
            <person name="Zhang G."/>
            <person name="Ye C."/>
            <person name="Mutti N.S."/>
            <person name="Fang X."/>
            <person name="Qin N."/>
            <person name="Donahue G."/>
            <person name="Yang P."/>
            <person name="Li Q."/>
            <person name="Li C."/>
            <person name="Zhang P."/>
            <person name="Huang Z."/>
            <person name="Berger S.L."/>
            <person name="Reinberg D."/>
            <person name="Wang J."/>
            <person name="Liebig J."/>
        </authorList>
    </citation>
    <scope>NUCLEOTIDE SEQUENCE [LARGE SCALE GENOMIC DNA]</scope>
    <source>
        <strain evidence="4 5">R22 G/1</strain>
    </source>
</reference>
<dbReference type="Pfam" id="PF10288">
    <property type="entry name" value="CTU2"/>
    <property type="match status" value="1"/>
</dbReference>
<dbReference type="FunCoup" id="E2BES0">
    <property type="interactions" value="1611"/>
</dbReference>
<dbReference type="GO" id="GO:0016779">
    <property type="term" value="F:nucleotidyltransferase activity"/>
    <property type="evidence" value="ECO:0007669"/>
    <property type="project" value="UniProtKB-UniRule"/>
</dbReference>
<keyword evidence="1 3" id="KW-0963">Cytoplasm</keyword>
<dbReference type="GO" id="GO:0000049">
    <property type="term" value="F:tRNA binding"/>
    <property type="evidence" value="ECO:0007669"/>
    <property type="project" value="InterPro"/>
</dbReference>
<dbReference type="EMBL" id="GL447857">
    <property type="protein sequence ID" value="EFN85786.1"/>
    <property type="molecule type" value="Genomic_DNA"/>
</dbReference>
<dbReference type="STRING" id="610380.E2BES0"/>
<dbReference type="GO" id="GO:0032447">
    <property type="term" value="P:protein urmylation"/>
    <property type="evidence" value="ECO:0007669"/>
    <property type="project" value="UniProtKB-UniRule"/>
</dbReference>
<dbReference type="UniPathway" id="UPA00988"/>
<gene>
    <name evidence="4" type="ORF">EAI_04626</name>
</gene>